<reference evidence="3" key="1">
    <citation type="submission" date="2023-07" db="EMBL/GenBank/DDBJ databases">
        <title>30 novel species of actinomycetes from the DSMZ collection.</title>
        <authorList>
            <person name="Nouioui I."/>
        </authorList>
    </citation>
    <scope>NUCLEOTIDE SEQUENCE [LARGE SCALE GENOMIC DNA]</scope>
    <source>
        <strain evidence="3">DSM 41640</strain>
    </source>
</reference>
<organism evidence="2 3">
    <name type="scientific">Streptomyces doebereineriae</name>
    <dbReference type="NCBI Taxonomy" id="3075528"/>
    <lineage>
        <taxon>Bacteria</taxon>
        <taxon>Bacillati</taxon>
        <taxon>Actinomycetota</taxon>
        <taxon>Actinomycetes</taxon>
        <taxon>Kitasatosporales</taxon>
        <taxon>Streptomycetaceae</taxon>
        <taxon>Streptomyces</taxon>
    </lineage>
</organism>
<name>A0ABU2V129_9ACTN</name>
<dbReference type="Proteomes" id="UP001183824">
    <property type="component" value="Unassembled WGS sequence"/>
</dbReference>
<evidence type="ECO:0000313" key="3">
    <source>
        <dbReference type="Proteomes" id="UP001183824"/>
    </source>
</evidence>
<dbReference type="RefSeq" id="WP_311712639.1">
    <property type="nucleotide sequence ID" value="NZ_JAVREZ010000001.1"/>
</dbReference>
<keyword evidence="3" id="KW-1185">Reference proteome</keyword>
<protein>
    <submittedName>
        <fullName evidence="2">Uncharacterized protein</fullName>
    </submittedName>
</protein>
<dbReference type="Gene3D" id="3.10.450.50">
    <property type="match status" value="1"/>
</dbReference>
<feature type="region of interest" description="Disordered" evidence="1">
    <location>
        <begin position="28"/>
        <end position="62"/>
    </location>
</feature>
<dbReference type="InterPro" id="IPR032710">
    <property type="entry name" value="NTF2-like_dom_sf"/>
</dbReference>
<proteinExistence type="predicted"/>
<evidence type="ECO:0000313" key="2">
    <source>
        <dbReference type="EMBL" id="MDT0479258.1"/>
    </source>
</evidence>
<sequence>MPDAEGSGSAFGFAPVVALEATGSVLSADGRSSAHHTTNIVVSAGPGDESRGRSQALGVLDGEPSRRAVFQADGLRRTADSRRISQRVMQVMINGSSRCEHYRRRPYERLCAGGTGLLSHGSAVSG</sequence>
<accession>A0ABU2V129</accession>
<gene>
    <name evidence="2" type="ORF">RNB18_03490</name>
</gene>
<dbReference type="SUPFAM" id="SSF54427">
    <property type="entry name" value="NTF2-like"/>
    <property type="match status" value="1"/>
</dbReference>
<dbReference type="EMBL" id="JAVREZ010000001">
    <property type="protein sequence ID" value="MDT0479258.1"/>
    <property type="molecule type" value="Genomic_DNA"/>
</dbReference>
<evidence type="ECO:0000256" key="1">
    <source>
        <dbReference type="SAM" id="MobiDB-lite"/>
    </source>
</evidence>
<comment type="caution">
    <text evidence="2">The sequence shown here is derived from an EMBL/GenBank/DDBJ whole genome shotgun (WGS) entry which is preliminary data.</text>
</comment>